<dbReference type="Gene3D" id="2.60.40.1220">
    <property type="match status" value="1"/>
</dbReference>
<dbReference type="KEGG" id="dsc:ABOD76_17320"/>
<dbReference type="InterPro" id="IPR014755">
    <property type="entry name" value="Cu-Rt/internalin_Ig-like"/>
</dbReference>
<dbReference type="InterPro" id="IPR011042">
    <property type="entry name" value="6-blade_b-propeller_TolB-like"/>
</dbReference>
<dbReference type="EMBL" id="CP158299">
    <property type="protein sequence ID" value="XBV85182.1"/>
    <property type="molecule type" value="Genomic_DNA"/>
</dbReference>
<accession>A0AAU7UAS7</accession>
<sequence>MQNPFLLSHSRLAASALLLTALLAACNPPVVDPPPPPPPPPPTNLQIINAECQPATTQALQTLADTAPSVRTVTPANNATNVSTLSGVTAEVSLLSNSNGGNGIDPRTISSATIYLTDSSGAVVPSNANTSGGGDTIVLTPTGTQQLKAFTTYTFHVTSGLKDLNGVGFTPFQSSFTTGATQTLPPASFTKVALGTVPQDNYTNLTIGPDHKLYAATLKGVIRRFTVNADGTLGAAEDLRSLVGRDADAGNPSGYRSIIGLTFDPASTASNPILYVSNNYYYDFQKKMPDWTGKITRLCGPGMTKVKDLVVGLPRSTKDHMTNSVSFSPKDPNSLYILQGASNSGGAPDPIWDYRTEHLLTAAMLRLDFNKVDPKALPLNVKTEDDSGNPAGYNPYASGAPLQLYATGIRNGYTMVWHSNGQLYVPTNGSASGGITPERPATLPALCANRLVKASSLPYAPQITMKTPEADFLFRVDQNGYYGHPNPTRCEYTMNAGHTSGTDAVSVAASGQVPEYPLNTLPDPNYRTPAYIFPTHSSADGAVEYTRAGSSLNGKLLVVRYSTFKDIVALDVSGTGGSVKGSMQPGVIAFNGTNEASPLAVTEDVRTGNLYVAQLNETTGSGTISLARPQ</sequence>
<reference evidence="4" key="1">
    <citation type="submission" date="2024-06" db="EMBL/GenBank/DDBJ databases">
        <title>Draft Genome Sequence of Deinococcus sonorensis Type Strain KR-87, a Biofilm Producing Representative of the Genus Deinococcus.</title>
        <authorList>
            <person name="Boren L.S."/>
            <person name="Grosso R.A."/>
            <person name="Hugenberg-Cox A.N."/>
            <person name="Hill J.T.E."/>
            <person name="Albert C.M."/>
            <person name="Tuohy J.M."/>
        </authorList>
    </citation>
    <scope>NUCLEOTIDE SEQUENCE</scope>
    <source>
        <strain evidence="4">KR-87</strain>
    </source>
</reference>
<dbReference type="InterPro" id="IPR032812">
    <property type="entry name" value="SbsA_Ig"/>
</dbReference>
<dbReference type="Pfam" id="PF13205">
    <property type="entry name" value="Big_5"/>
    <property type="match status" value="1"/>
</dbReference>
<name>A0AAU7UAS7_9DEIO</name>
<dbReference type="AlphaFoldDB" id="A0AAU7UAS7"/>
<feature type="signal peptide" evidence="2">
    <location>
        <begin position="1"/>
        <end position="24"/>
    </location>
</feature>
<dbReference type="Gene3D" id="2.120.10.30">
    <property type="entry name" value="TolB, C-terminal domain"/>
    <property type="match status" value="1"/>
</dbReference>
<evidence type="ECO:0000313" key="4">
    <source>
        <dbReference type="EMBL" id="XBV85182.1"/>
    </source>
</evidence>
<feature type="chain" id="PRO_5043537718" evidence="2">
    <location>
        <begin position="25"/>
        <end position="630"/>
    </location>
</feature>
<gene>
    <name evidence="4" type="ORF">ABOD76_17320</name>
</gene>
<evidence type="ECO:0000256" key="1">
    <source>
        <dbReference type="ARBA" id="ARBA00022729"/>
    </source>
</evidence>
<proteinExistence type="predicted"/>
<evidence type="ECO:0000259" key="3">
    <source>
        <dbReference type="Pfam" id="PF13205"/>
    </source>
</evidence>
<feature type="domain" description="SbsA Ig-like" evidence="3">
    <location>
        <begin position="65"/>
        <end position="178"/>
    </location>
</feature>
<organism evidence="4">
    <name type="scientific">Deinococcus sonorensis KR-87</name>
    <dbReference type="NCBI Taxonomy" id="694439"/>
    <lineage>
        <taxon>Bacteria</taxon>
        <taxon>Thermotogati</taxon>
        <taxon>Deinococcota</taxon>
        <taxon>Deinococci</taxon>
        <taxon>Deinococcales</taxon>
        <taxon>Deinococcaceae</taxon>
        <taxon>Deinococcus</taxon>
    </lineage>
</organism>
<keyword evidence="1 2" id="KW-0732">Signal</keyword>
<evidence type="ECO:0000256" key="2">
    <source>
        <dbReference type="SAM" id="SignalP"/>
    </source>
</evidence>
<protein>
    <submittedName>
        <fullName evidence="4">Ig-like domain-containing protein</fullName>
    </submittedName>
</protein>
<dbReference type="RefSeq" id="WP_350243219.1">
    <property type="nucleotide sequence ID" value="NZ_CP158299.1"/>
</dbReference>
<dbReference type="SUPFAM" id="SSF63829">
    <property type="entry name" value="Calcium-dependent phosphotriesterase"/>
    <property type="match status" value="1"/>
</dbReference>